<dbReference type="Proteomes" id="UP001396334">
    <property type="component" value="Unassembled WGS sequence"/>
</dbReference>
<protein>
    <submittedName>
        <fullName evidence="1">Uncharacterized protein</fullName>
    </submittedName>
</protein>
<reference evidence="1 2" key="1">
    <citation type="journal article" date="2024" name="G3 (Bethesda)">
        <title>Genome assembly of Hibiscus sabdariffa L. provides insights into metabolisms of medicinal natural products.</title>
        <authorList>
            <person name="Kim T."/>
        </authorList>
    </citation>
    <scope>NUCLEOTIDE SEQUENCE [LARGE SCALE GENOMIC DNA]</scope>
    <source>
        <strain evidence="1">TK-2024</strain>
        <tissue evidence="1">Old leaves</tissue>
    </source>
</reference>
<organism evidence="1 2">
    <name type="scientific">Hibiscus sabdariffa</name>
    <name type="common">roselle</name>
    <dbReference type="NCBI Taxonomy" id="183260"/>
    <lineage>
        <taxon>Eukaryota</taxon>
        <taxon>Viridiplantae</taxon>
        <taxon>Streptophyta</taxon>
        <taxon>Embryophyta</taxon>
        <taxon>Tracheophyta</taxon>
        <taxon>Spermatophyta</taxon>
        <taxon>Magnoliopsida</taxon>
        <taxon>eudicotyledons</taxon>
        <taxon>Gunneridae</taxon>
        <taxon>Pentapetalae</taxon>
        <taxon>rosids</taxon>
        <taxon>malvids</taxon>
        <taxon>Malvales</taxon>
        <taxon>Malvaceae</taxon>
        <taxon>Malvoideae</taxon>
        <taxon>Hibiscus</taxon>
    </lineage>
</organism>
<name>A0ABR2P8M7_9ROSI</name>
<gene>
    <name evidence="1" type="ORF">V6N11_020114</name>
</gene>
<dbReference type="EMBL" id="JBBPBN010000075">
    <property type="protein sequence ID" value="KAK8984801.1"/>
    <property type="molecule type" value="Genomic_DNA"/>
</dbReference>
<comment type="caution">
    <text evidence="1">The sequence shown here is derived from an EMBL/GenBank/DDBJ whole genome shotgun (WGS) entry which is preliminary data.</text>
</comment>
<sequence length="71" mass="7652">MKLGSRYVISRCPYELPTVAIVGELRRSLEIHGSTKGAVLGVSLMEAKGSVRGDGQWSTSEMDVGVKMVAR</sequence>
<evidence type="ECO:0000313" key="2">
    <source>
        <dbReference type="Proteomes" id="UP001396334"/>
    </source>
</evidence>
<accession>A0ABR2P8M7</accession>
<evidence type="ECO:0000313" key="1">
    <source>
        <dbReference type="EMBL" id="KAK8984801.1"/>
    </source>
</evidence>
<proteinExistence type="predicted"/>
<keyword evidence="2" id="KW-1185">Reference proteome</keyword>